<evidence type="ECO:0000256" key="6">
    <source>
        <dbReference type="ARBA" id="ARBA00022989"/>
    </source>
</evidence>
<comment type="subcellular location">
    <subcellularLocation>
        <location evidence="1">Cell membrane</location>
        <topology evidence="1">Multi-pass membrane protein</topology>
    </subcellularLocation>
</comment>
<dbReference type="RefSeq" id="WP_209456971.1">
    <property type="nucleotide sequence ID" value="NZ_BAAACS010000011.1"/>
</dbReference>
<name>A0ABS4EC92_9FIRM</name>
<feature type="transmembrane region" description="Helical" evidence="8">
    <location>
        <begin position="275"/>
        <end position="295"/>
    </location>
</feature>
<comment type="caution">
    <text evidence="9">The sequence shown here is derived from an EMBL/GenBank/DDBJ whole genome shotgun (WGS) entry which is preliminary data.</text>
</comment>
<feature type="transmembrane region" description="Helical" evidence="8">
    <location>
        <begin position="140"/>
        <end position="166"/>
    </location>
</feature>
<dbReference type="Proteomes" id="UP000767291">
    <property type="component" value="Unassembled WGS sequence"/>
</dbReference>
<feature type="transmembrane region" description="Helical" evidence="8">
    <location>
        <begin position="301"/>
        <end position="322"/>
    </location>
</feature>
<evidence type="ECO:0000256" key="1">
    <source>
        <dbReference type="ARBA" id="ARBA00004651"/>
    </source>
</evidence>
<dbReference type="EMBL" id="JAGGJX010000003">
    <property type="protein sequence ID" value="MBP1855552.1"/>
    <property type="molecule type" value="Genomic_DNA"/>
</dbReference>
<proteinExistence type="inferred from homology"/>
<dbReference type="CDD" id="cd06550">
    <property type="entry name" value="TM_ABC_iron-siderophores_like"/>
    <property type="match status" value="1"/>
</dbReference>
<dbReference type="PANTHER" id="PTHR30472">
    <property type="entry name" value="FERRIC ENTEROBACTIN TRANSPORT SYSTEM PERMEASE PROTEIN"/>
    <property type="match status" value="1"/>
</dbReference>
<dbReference type="SUPFAM" id="SSF81345">
    <property type="entry name" value="ABC transporter involved in vitamin B12 uptake, BtuC"/>
    <property type="match status" value="1"/>
</dbReference>
<evidence type="ECO:0000256" key="4">
    <source>
        <dbReference type="ARBA" id="ARBA00022475"/>
    </source>
</evidence>
<dbReference type="Gene3D" id="1.10.3470.10">
    <property type="entry name" value="ABC transporter involved in vitamin B12 uptake, BtuC"/>
    <property type="match status" value="1"/>
</dbReference>
<evidence type="ECO:0000313" key="9">
    <source>
        <dbReference type="EMBL" id="MBP1855552.1"/>
    </source>
</evidence>
<keyword evidence="7 8" id="KW-0472">Membrane</keyword>
<keyword evidence="6 8" id="KW-1133">Transmembrane helix</keyword>
<organism evidence="9 10">
    <name type="scientific">Metaclostridioides mangenotii</name>
    <dbReference type="NCBI Taxonomy" id="1540"/>
    <lineage>
        <taxon>Bacteria</taxon>
        <taxon>Bacillati</taxon>
        <taxon>Bacillota</taxon>
        <taxon>Clostridia</taxon>
        <taxon>Peptostreptococcales</taxon>
        <taxon>Peptostreptococcaceae</taxon>
        <taxon>Metaclostridioides</taxon>
    </lineage>
</organism>
<evidence type="ECO:0000256" key="2">
    <source>
        <dbReference type="ARBA" id="ARBA00007935"/>
    </source>
</evidence>
<dbReference type="InterPro" id="IPR037294">
    <property type="entry name" value="ABC_BtuC-like"/>
</dbReference>
<dbReference type="Pfam" id="PF01032">
    <property type="entry name" value="FecCD"/>
    <property type="match status" value="1"/>
</dbReference>
<protein>
    <submittedName>
        <fullName evidence="9">Iron complex transport system permease protein</fullName>
    </submittedName>
</protein>
<dbReference type="InterPro" id="IPR000522">
    <property type="entry name" value="ABC_transptr_permease_BtuC"/>
</dbReference>
<feature type="transmembrane region" description="Helical" evidence="8">
    <location>
        <begin position="17"/>
        <end position="38"/>
    </location>
</feature>
<feature type="transmembrane region" description="Helical" evidence="8">
    <location>
        <begin position="187"/>
        <end position="205"/>
    </location>
</feature>
<evidence type="ECO:0000256" key="8">
    <source>
        <dbReference type="SAM" id="Phobius"/>
    </source>
</evidence>
<dbReference type="PANTHER" id="PTHR30472:SF19">
    <property type="entry name" value="PETROBACTIN IMPORT SYSTEM PERMEASE PROTEIN YCLO"/>
    <property type="match status" value="1"/>
</dbReference>
<sequence length="327" mass="36682">MIIKRQFFKKHSRDIKIILLLFLATLCVMSFYTFWGLTEKNIGYYLPRRSLKMLAIIVVSYCVGYSTVTFQTITGNRILTPSIIGLDSLYLFIQTVIVFSFGSKQLSMMTGYPNFILSIVFMIGSSCLLFYFLFRGENKNLYFLVLAGMIVGTLFRGMSTFMQVLLDPNEFSVLQGKMFASFNNINQDLLGISLLLIIIIIIITLKDLKEYDVIELGADHAINLGISYNKAVLKSLIITSILISVSTALVGPITFLGILVVSLSRRIVKSYHHSLQIIAAVLIGCLSLSVGTLIVEKVFQFSIPISVIINFFGGICFIYLLLKESKK</sequence>
<evidence type="ECO:0000256" key="3">
    <source>
        <dbReference type="ARBA" id="ARBA00022448"/>
    </source>
</evidence>
<keyword evidence="4" id="KW-1003">Cell membrane</keyword>
<feature type="transmembrane region" description="Helical" evidence="8">
    <location>
        <begin position="50"/>
        <end position="70"/>
    </location>
</feature>
<evidence type="ECO:0000256" key="5">
    <source>
        <dbReference type="ARBA" id="ARBA00022692"/>
    </source>
</evidence>
<accession>A0ABS4EC92</accession>
<gene>
    <name evidence="9" type="ORF">J2Z43_001947</name>
</gene>
<comment type="similarity">
    <text evidence="2">Belongs to the binding-protein-dependent transport system permease family. FecCD subfamily.</text>
</comment>
<feature type="transmembrane region" description="Helical" evidence="8">
    <location>
        <begin position="114"/>
        <end position="134"/>
    </location>
</feature>
<feature type="transmembrane region" description="Helical" evidence="8">
    <location>
        <begin position="82"/>
        <end position="102"/>
    </location>
</feature>
<feature type="transmembrane region" description="Helical" evidence="8">
    <location>
        <begin position="236"/>
        <end position="263"/>
    </location>
</feature>
<keyword evidence="10" id="KW-1185">Reference proteome</keyword>
<evidence type="ECO:0000256" key="7">
    <source>
        <dbReference type="ARBA" id="ARBA00023136"/>
    </source>
</evidence>
<keyword evidence="3" id="KW-0813">Transport</keyword>
<evidence type="ECO:0000313" key="10">
    <source>
        <dbReference type="Proteomes" id="UP000767291"/>
    </source>
</evidence>
<reference evidence="9 10" key="1">
    <citation type="submission" date="2021-03" db="EMBL/GenBank/DDBJ databases">
        <title>Genomic Encyclopedia of Type Strains, Phase IV (KMG-IV): sequencing the most valuable type-strain genomes for metagenomic binning, comparative biology and taxonomic classification.</title>
        <authorList>
            <person name="Goeker M."/>
        </authorList>
    </citation>
    <scope>NUCLEOTIDE SEQUENCE [LARGE SCALE GENOMIC DNA]</scope>
    <source>
        <strain evidence="9 10">DSM 1289</strain>
    </source>
</reference>
<keyword evidence="5 8" id="KW-0812">Transmembrane</keyword>